<dbReference type="GO" id="GO:0046872">
    <property type="term" value="F:metal ion binding"/>
    <property type="evidence" value="ECO:0007669"/>
    <property type="project" value="UniProtKB-KW"/>
</dbReference>
<keyword evidence="7" id="KW-0464">Manganese</keyword>
<keyword evidence="6" id="KW-0342">GTP-binding</keyword>
<dbReference type="PANTHER" id="PTHR11118:SF1">
    <property type="entry name" value="RNA-SPLICING LIGASE RTCB HOMOLOG"/>
    <property type="match status" value="1"/>
</dbReference>
<evidence type="ECO:0000256" key="5">
    <source>
        <dbReference type="ARBA" id="ARBA00022741"/>
    </source>
</evidence>
<evidence type="ECO:0000256" key="3">
    <source>
        <dbReference type="ARBA" id="ARBA00022598"/>
    </source>
</evidence>
<evidence type="ECO:0000256" key="4">
    <source>
        <dbReference type="ARBA" id="ARBA00022723"/>
    </source>
</evidence>
<dbReference type="InterPro" id="IPR036025">
    <property type="entry name" value="RtcB-like_sf"/>
</dbReference>
<gene>
    <name evidence="9" type="ORF">S01H4_49762</name>
</gene>
<keyword evidence="4" id="KW-0479">Metal-binding</keyword>
<name>X1E0A7_9ZZZZ</name>
<evidence type="ECO:0000313" key="9">
    <source>
        <dbReference type="EMBL" id="GAH02088.1"/>
    </source>
</evidence>
<dbReference type="Pfam" id="PF01139">
    <property type="entry name" value="RtcB"/>
    <property type="match status" value="1"/>
</dbReference>
<keyword evidence="3" id="KW-0436">Ligase</keyword>
<dbReference type="GO" id="GO:0005525">
    <property type="term" value="F:GTP binding"/>
    <property type="evidence" value="ECO:0007669"/>
    <property type="project" value="UniProtKB-KW"/>
</dbReference>
<dbReference type="EMBL" id="BART01028182">
    <property type="protein sequence ID" value="GAH02088.1"/>
    <property type="molecule type" value="Genomic_DNA"/>
</dbReference>
<keyword evidence="5" id="KW-0547">Nucleotide-binding</keyword>
<feature type="non-terminal residue" evidence="9">
    <location>
        <position position="1"/>
    </location>
</feature>
<evidence type="ECO:0000256" key="1">
    <source>
        <dbReference type="ARBA" id="ARBA00001936"/>
    </source>
</evidence>
<evidence type="ECO:0000256" key="2">
    <source>
        <dbReference type="ARBA" id="ARBA00012726"/>
    </source>
</evidence>
<proteinExistence type="predicted"/>
<dbReference type="Gene3D" id="3.90.1860.10">
    <property type="entry name" value="tRNA-splicing ligase RtcB"/>
    <property type="match status" value="1"/>
</dbReference>
<sequence>NRQCLMYLVRLTFEKVFGKSWQGLGMSLIYDVAHNIAKVEKHTVDGKEMTLCVHRKGATRAFGPGSPDIPDVYKEIGQPIIIPGDMGTSSYLLVGTQKAMDETFASTCHGAGRRLSRKAAVRSCDVGQLRKELEEKGIVVMAAGRGTIAEEAPFAYKDVDMVVEAVHNAGISKRVCRMRPLCVLKG</sequence>
<dbReference type="GO" id="GO:0006396">
    <property type="term" value="P:RNA processing"/>
    <property type="evidence" value="ECO:0007669"/>
    <property type="project" value="InterPro"/>
</dbReference>
<dbReference type="EC" id="6.5.1.8" evidence="2"/>
<protein>
    <recommendedName>
        <fullName evidence="2">3'-phosphate/5'-hydroxy nucleic acid ligase</fullName>
        <ecNumber evidence="2">6.5.1.8</ecNumber>
    </recommendedName>
</protein>
<dbReference type="PANTHER" id="PTHR11118">
    <property type="entry name" value="RNA-SPLICING LIGASE RTCB HOMOLOG"/>
    <property type="match status" value="1"/>
</dbReference>
<evidence type="ECO:0000256" key="6">
    <source>
        <dbReference type="ARBA" id="ARBA00023134"/>
    </source>
</evidence>
<comment type="caution">
    <text evidence="9">The sequence shown here is derived from an EMBL/GenBank/DDBJ whole genome shotgun (WGS) entry which is preliminary data.</text>
</comment>
<evidence type="ECO:0000256" key="8">
    <source>
        <dbReference type="ARBA" id="ARBA00047746"/>
    </source>
</evidence>
<comment type="cofactor">
    <cofactor evidence="1">
        <name>Mn(2+)</name>
        <dbReference type="ChEBI" id="CHEBI:29035"/>
    </cofactor>
</comment>
<dbReference type="GO" id="GO:0003972">
    <property type="term" value="F:RNA ligase (ATP) activity"/>
    <property type="evidence" value="ECO:0007669"/>
    <property type="project" value="TreeGrafter"/>
</dbReference>
<dbReference type="AlphaFoldDB" id="X1E0A7"/>
<comment type="catalytic activity">
    <reaction evidence="8">
        <text>a 3'-end 3'-phospho-ribonucleotide-RNA + a 5'-end dephospho-ribonucleoside-RNA + GTP = a ribonucleotidyl-ribonucleotide-RNA + GMP + diphosphate</text>
        <dbReference type="Rhea" id="RHEA:68076"/>
        <dbReference type="Rhea" id="RHEA-COMP:10463"/>
        <dbReference type="Rhea" id="RHEA-COMP:13936"/>
        <dbReference type="Rhea" id="RHEA-COMP:17355"/>
        <dbReference type="ChEBI" id="CHEBI:33019"/>
        <dbReference type="ChEBI" id="CHEBI:37565"/>
        <dbReference type="ChEBI" id="CHEBI:58115"/>
        <dbReference type="ChEBI" id="CHEBI:83062"/>
        <dbReference type="ChEBI" id="CHEBI:138284"/>
        <dbReference type="ChEBI" id="CHEBI:173118"/>
        <dbReference type="EC" id="6.5.1.8"/>
    </reaction>
</comment>
<dbReference type="SUPFAM" id="SSF103365">
    <property type="entry name" value="Hypothetical protein PH1602"/>
    <property type="match status" value="1"/>
</dbReference>
<accession>X1E0A7</accession>
<dbReference type="InterPro" id="IPR001233">
    <property type="entry name" value="RtcB"/>
</dbReference>
<organism evidence="9">
    <name type="scientific">marine sediment metagenome</name>
    <dbReference type="NCBI Taxonomy" id="412755"/>
    <lineage>
        <taxon>unclassified sequences</taxon>
        <taxon>metagenomes</taxon>
        <taxon>ecological metagenomes</taxon>
    </lineage>
</organism>
<dbReference type="GO" id="GO:0170057">
    <property type="term" value="F:RNA ligase (GTP) activity"/>
    <property type="evidence" value="ECO:0007669"/>
    <property type="project" value="UniProtKB-EC"/>
</dbReference>
<evidence type="ECO:0000256" key="7">
    <source>
        <dbReference type="ARBA" id="ARBA00023211"/>
    </source>
</evidence>
<reference evidence="9" key="1">
    <citation type="journal article" date="2014" name="Front. Microbiol.">
        <title>High frequency of phylogenetically diverse reductive dehalogenase-homologous genes in deep subseafloor sedimentary metagenomes.</title>
        <authorList>
            <person name="Kawai M."/>
            <person name="Futagami T."/>
            <person name="Toyoda A."/>
            <person name="Takaki Y."/>
            <person name="Nishi S."/>
            <person name="Hori S."/>
            <person name="Arai W."/>
            <person name="Tsubouchi T."/>
            <person name="Morono Y."/>
            <person name="Uchiyama I."/>
            <person name="Ito T."/>
            <person name="Fujiyama A."/>
            <person name="Inagaki F."/>
            <person name="Takami H."/>
        </authorList>
    </citation>
    <scope>NUCLEOTIDE SEQUENCE</scope>
    <source>
        <strain evidence="9">Expedition CK06-06</strain>
    </source>
</reference>